<feature type="compositionally biased region" description="Acidic residues" evidence="1">
    <location>
        <begin position="132"/>
        <end position="141"/>
    </location>
</feature>
<feature type="region of interest" description="Disordered" evidence="1">
    <location>
        <begin position="74"/>
        <end position="101"/>
    </location>
</feature>
<feature type="compositionally biased region" description="Polar residues" evidence="1">
    <location>
        <begin position="84"/>
        <end position="95"/>
    </location>
</feature>
<comment type="caution">
    <text evidence="2">The sequence shown here is derived from an EMBL/GenBank/DDBJ whole genome shotgun (WGS) entry which is preliminary data.</text>
</comment>
<dbReference type="Proteomes" id="UP001590951">
    <property type="component" value="Unassembled WGS sequence"/>
</dbReference>
<dbReference type="EMBL" id="JBHFEH010000013">
    <property type="protein sequence ID" value="KAL2054844.1"/>
    <property type="molecule type" value="Genomic_DNA"/>
</dbReference>
<feature type="region of interest" description="Disordered" evidence="1">
    <location>
        <begin position="128"/>
        <end position="204"/>
    </location>
</feature>
<evidence type="ECO:0000313" key="2">
    <source>
        <dbReference type="EMBL" id="KAL2054844.1"/>
    </source>
</evidence>
<reference evidence="2 3" key="1">
    <citation type="submission" date="2024-09" db="EMBL/GenBank/DDBJ databases">
        <title>Rethinking Asexuality: The Enigmatic Case of Functional Sexual Genes in Lepraria (Stereocaulaceae).</title>
        <authorList>
            <person name="Doellman M."/>
            <person name="Sun Y."/>
            <person name="Barcenas-Pena A."/>
            <person name="Lumbsch H.T."/>
            <person name="Grewe F."/>
        </authorList>
    </citation>
    <scope>NUCLEOTIDE SEQUENCE [LARGE SCALE GENOMIC DNA]</scope>
    <source>
        <strain evidence="2 3">Grewe 0041</strain>
    </source>
</reference>
<evidence type="ECO:0000256" key="1">
    <source>
        <dbReference type="SAM" id="MobiDB-lite"/>
    </source>
</evidence>
<keyword evidence="3" id="KW-1185">Reference proteome</keyword>
<evidence type="ECO:0000313" key="3">
    <source>
        <dbReference type="Proteomes" id="UP001590951"/>
    </source>
</evidence>
<proteinExistence type="predicted"/>
<organism evidence="2 3">
    <name type="scientific">Lepraria finkii</name>
    <dbReference type="NCBI Taxonomy" id="1340010"/>
    <lineage>
        <taxon>Eukaryota</taxon>
        <taxon>Fungi</taxon>
        <taxon>Dikarya</taxon>
        <taxon>Ascomycota</taxon>
        <taxon>Pezizomycotina</taxon>
        <taxon>Lecanoromycetes</taxon>
        <taxon>OSLEUM clade</taxon>
        <taxon>Lecanoromycetidae</taxon>
        <taxon>Lecanorales</taxon>
        <taxon>Lecanorineae</taxon>
        <taxon>Stereocaulaceae</taxon>
        <taxon>Lepraria</taxon>
    </lineage>
</organism>
<sequence length="248" mass="27336">MPQFPADRFQHLPTFCLGLFGGEKITLMAEFEHDEPLHAAWNFIEGPNLAENGFHNTFVGKHYANCPTSARCRNKRRDVRPPHESTSGITKNDNTGGVDDEEDGYVYVYESDQGEEFFEYQSDEKLATGEGDLNDEDESDEVLCRTSPEDDTVEGDSIPSQSNRSPAKHSDVLSELESSPAKPAKIEHRQQDMSLSLGSVSRNDEEDKICGSVKRMTHAVNVVALSKSLGLGASTPTATLVSKSLPDR</sequence>
<protein>
    <submittedName>
        <fullName evidence="2">Uncharacterized protein</fullName>
    </submittedName>
</protein>
<gene>
    <name evidence="2" type="ORF">ABVK25_004666</name>
</gene>
<name>A0ABR4BDF6_9LECA</name>
<feature type="compositionally biased region" description="Polar residues" evidence="1">
    <location>
        <begin position="192"/>
        <end position="201"/>
    </location>
</feature>
<accession>A0ABR4BDF6</accession>